<dbReference type="InterPro" id="IPR003439">
    <property type="entry name" value="ABC_transporter-like_ATP-bd"/>
</dbReference>
<dbReference type="AlphaFoldDB" id="A0A9N8WGP7"/>
<dbReference type="PANTHER" id="PTHR43158:SF2">
    <property type="entry name" value="SKFA PEPTIDE EXPORT ATP-BINDING PROTEIN SKFE"/>
    <property type="match status" value="1"/>
</dbReference>
<evidence type="ECO:0000259" key="3">
    <source>
        <dbReference type="PROSITE" id="PS50893"/>
    </source>
</evidence>
<reference evidence="4" key="1">
    <citation type="submission" date="2021-06" db="EMBL/GenBank/DDBJ databases">
        <authorList>
            <person name="Kallberg Y."/>
            <person name="Tangrot J."/>
            <person name="Rosling A."/>
        </authorList>
    </citation>
    <scope>NUCLEOTIDE SEQUENCE</scope>
    <source>
        <strain evidence="4">BR232B</strain>
    </source>
</reference>
<sequence length="312" mass="35835">MTSTQIDSTTTGHPDCVIEISKLNFSYGGPLILNDIQFKLQRGSRCLLVGANGAGKSTLLTILAGKRMVRDKVLVFGKDAFNDSPPGITYLGTEWVNNPIVRGDVRVSTLLSKMNGDRYAERRDRLIQIMDINPDWHMHQVSDGERRRVQLVLGLIKPWELLLMDEVTVDLDVLVRADLLRFLKRETEIRGATIVYATHIFDGLGSWPTCVSHMKRGRIIASYEFSNFPELDAVIAEQVQLRSTLSSTALRQHMDSPLLIIVERWLREDLQELRALRDANNNKDEKDRPRTRWDELEDDVNNYGDKYYNYWK</sequence>
<accession>A0A9N8WGP7</accession>
<dbReference type="InterPro" id="IPR027417">
    <property type="entry name" value="P-loop_NTPase"/>
</dbReference>
<dbReference type="OrthoDB" id="6512918at2759"/>
<keyword evidence="2" id="KW-0067">ATP-binding</keyword>
<dbReference type="SUPFAM" id="SSF52540">
    <property type="entry name" value="P-loop containing nucleoside triphosphate hydrolases"/>
    <property type="match status" value="1"/>
</dbReference>
<dbReference type="Pfam" id="PF00005">
    <property type="entry name" value="ABC_tran"/>
    <property type="match status" value="1"/>
</dbReference>
<dbReference type="InterPro" id="IPR003593">
    <property type="entry name" value="AAA+_ATPase"/>
</dbReference>
<proteinExistence type="predicted"/>
<name>A0A9N8WGP7_9GLOM</name>
<dbReference type="PROSITE" id="PS50893">
    <property type="entry name" value="ABC_TRANSPORTER_2"/>
    <property type="match status" value="1"/>
</dbReference>
<evidence type="ECO:0000256" key="1">
    <source>
        <dbReference type="ARBA" id="ARBA00022741"/>
    </source>
</evidence>
<keyword evidence="5" id="KW-1185">Reference proteome</keyword>
<evidence type="ECO:0000313" key="4">
    <source>
        <dbReference type="EMBL" id="CAG8488492.1"/>
    </source>
</evidence>
<gene>
    <name evidence="4" type="ORF">PBRASI_LOCUS1971</name>
</gene>
<keyword evidence="1" id="KW-0547">Nucleotide-binding</keyword>
<dbReference type="Proteomes" id="UP000789739">
    <property type="component" value="Unassembled WGS sequence"/>
</dbReference>
<dbReference type="EMBL" id="CAJVPI010000141">
    <property type="protein sequence ID" value="CAG8488492.1"/>
    <property type="molecule type" value="Genomic_DNA"/>
</dbReference>
<dbReference type="CDD" id="cd00267">
    <property type="entry name" value="ABC_ATPase"/>
    <property type="match status" value="1"/>
</dbReference>
<dbReference type="PANTHER" id="PTHR43158">
    <property type="entry name" value="SKFA PEPTIDE EXPORT ATP-BINDING PROTEIN SKFE"/>
    <property type="match status" value="1"/>
</dbReference>
<dbReference type="Gene3D" id="3.40.50.300">
    <property type="entry name" value="P-loop containing nucleotide triphosphate hydrolases"/>
    <property type="match status" value="1"/>
</dbReference>
<protein>
    <submittedName>
        <fullName evidence="4">3465_t:CDS:1</fullName>
    </submittedName>
</protein>
<feature type="domain" description="ABC transporter" evidence="3">
    <location>
        <begin position="18"/>
        <end position="241"/>
    </location>
</feature>
<dbReference type="GO" id="GO:0005524">
    <property type="term" value="F:ATP binding"/>
    <property type="evidence" value="ECO:0007669"/>
    <property type="project" value="UniProtKB-KW"/>
</dbReference>
<organism evidence="4 5">
    <name type="scientific">Paraglomus brasilianum</name>
    <dbReference type="NCBI Taxonomy" id="144538"/>
    <lineage>
        <taxon>Eukaryota</taxon>
        <taxon>Fungi</taxon>
        <taxon>Fungi incertae sedis</taxon>
        <taxon>Mucoromycota</taxon>
        <taxon>Glomeromycotina</taxon>
        <taxon>Glomeromycetes</taxon>
        <taxon>Paraglomerales</taxon>
        <taxon>Paraglomeraceae</taxon>
        <taxon>Paraglomus</taxon>
    </lineage>
</organism>
<comment type="caution">
    <text evidence="4">The sequence shown here is derived from an EMBL/GenBank/DDBJ whole genome shotgun (WGS) entry which is preliminary data.</text>
</comment>
<dbReference type="GO" id="GO:0016887">
    <property type="term" value="F:ATP hydrolysis activity"/>
    <property type="evidence" value="ECO:0007669"/>
    <property type="project" value="InterPro"/>
</dbReference>
<dbReference type="SMART" id="SM00382">
    <property type="entry name" value="AAA"/>
    <property type="match status" value="1"/>
</dbReference>
<evidence type="ECO:0000256" key="2">
    <source>
        <dbReference type="ARBA" id="ARBA00022840"/>
    </source>
</evidence>
<evidence type="ECO:0000313" key="5">
    <source>
        <dbReference type="Proteomes" id="UP000789739"/>
    </source>
</evidence>